<evidence type="ECO:0000313" key="1">
    <source>
        <dbReference type="EMBL" id="OMJ86521.1"/>
    </source>
</evidence>
<dbReference type="Proteomes" id="UP000187209">
    <property type="component" value="Unassembled WGS sequence"/>
</dbReference>
<sequence length="150" mass="17228">MISSTGKRISPLRAFQYSSALDTHDYVGNPNPQNEIIKINKQLKQKDSDLMELKRSFLEVTSKQKPLKNVTKNITFSYSNSNSKSGSPQKDYFSSRFLVNEHAIKLPNPRFNDFNPITGLNRNIERSYSPFQNIGKQLVDNSYGHRPLFN</sequence>
<reference evidence="1 2" key="1">
    <citation type="submission" date="2016-11" db="EMBL/GenBank/DDBJ databases">
        <title>The macronuclear genome of Stentor coeruleus: a giant cell with tiny introns.</title>
        <authorList>
            <person name="Slabodnick M."/>
            <person name="Ruby J.G."/>
            <person name="Reiff S.B."/>
            <person name="Swart E.C."/>
            <person name="Gosai S."/>
            <person name="Prabakaran S."/>
            <person name="Witkowska E."/>
            <person name="Larue G.E."/>
            <person name="Fisher S."/>
            <person name="Freeman R.M."/>
            <person name="Gunawardena J."/>
            <person name="Chu W."/>
            <person name="Stover N.A."/>
            <person name="Gregory B.D."/>
            <person name="Nowacki M."/>
            <person name="Derisi J."/>
            <person name="Roy S.W."/>
            <person name="Marshall W.F."/>
            <person name="Sood P."/>
        </authorList>
    </citation>
    <scope>NUCLEOTIDE SEQUENCE [LARGE SCALE GENOMIC DNA]</scope>
    <source>
        <strain evidence="1">WM001</strain>
    </source>
</reference>
<organism evidence="1 2">
    <name type="scientific">Stentor coeruleus</name>
    <dbReference type="NCBI Taxonomy" id="5963"/>
    <lineage>
        <taxon>Eukaryota</taxon>
        <taxon>Sar</taxon>
        <taxon>Alveolata</taxon>
        <taxon>Ciliophora</taxon>
        <taxon>Postciliodesmatophora</taxon>
        <taxon>Heterotrichea</taxon>
        <taxon>Heterotrichida</taxon>
        <taxon>Stentoridae</taxon>
        <taxon>Stentor</taxon>
    </lineage>
</organism>
<evidence type="ECO:0000313" key="2">
    <source>
        <dbReference type="Proteomes" id="UP000187209"/>
    </source>
</evidence>
<gene>
    <name evidence="1" type="ORF">SteCoe_11936</name>
</gene>
<proteinExistence type="predicted"/>
<name>A0A1R2CBZ2_9CILI</name>
<comment type="caution">
    <text evidence="1">The sequence shown here is derived from an EMBL/GenBank/DDBJ whole genome shotgun (WGS) entry which is preliminary data.</text>
</comment>
<keyword evidence="2" id="KW-1185">Reference proteome</keyword>
<dbReference type="OrthoDB" id="325968at2759"/>
<protein>
    <submittedName>
        <fullName evidence="1">Uncharacterized protein</fullName>
    </submittedName>
</protein>
<dbReference type="AlphaFoldDB" id="A0A1R2CBZ2"/>
<dbReference type="EMBL" id="MPUH01000203">
    <property type="protein sequence ID" value="OMJ86521.1"/>
    <property type="molecule type" value="Genomic_DNA"/>
</dbReference>
<accession>A0A1R2CBZ2</accession>